<dbReference type="EMBL" id="UINC01000636">
    <property type="protein sequence ID" value="SUZ58702.1"/>
    <property type="molecule type" value="Genomic_DNA"/>
</dbReference>
<accession>A0A381NVR2</accession>
<dbReference type="AlphaFoldDB" id="A0A381NVR2"/>
<gene>
    <name evidence="1" type="ORF">METZ01_LOCUS11556</name>
</gene>
<reference evidence="1" key="1">
    <citation type="submission" date="2018-05" db="EMBL/GenBank/DDBJ databases">
        <authorList>
            <person name="Lanie J.A."/>
            <person name="Ng W.-L."/>
            <person name="Kazmierczak K.M."/>
            <person name="Andrzejewski T.M."/>
            <person name="Davidsen T.M."/>
            <person name="Wayne K.J."/>
            <person name="Tettelin H."/>
            <person name="Glass J.I."/>
            <person name="Rusch D."/>
            <person name="Podicherti R."/>
            <person name="Tsui H.-C.T."/>
            <person name="Winkler M.E."/>
        </authorList>
    </citation>
    <scope>NUCLEOTIDE SEQUENCE</scope>
</reference>
<name>A0A381NVR2_9ZZZZ</name>
<sequence length="61" mass="7262">MINKLQKVVNNILLFTHKTLRTDCVYPVVALPPGEICFRLFYNIYKVLLYQLFLRVVFLQT</sequence>
<organism evidence="1">
    <name type="scientific">marine metagenome</name>
    <dbReference type="NCBI Taxonomy" id="408172"/>
    <lineage>
        <taxon>unclassified sequences</taxon>
        <taxon>metagenomes</taxon>
        <taxon>ecological metagenomes</taxon>
    </lineage>
</organism>
<evidence type="ECO:0000313" key="1">
    <source>
        <dbReference type="EMBL" id="SUZ58702.1"/>
    </source>
</evidence>
<proteinExistence type="predicted"/>
<protein>
    <submittedName>
        <fullName evidence="1">Uncharacterized protein</fullName>
    </submittedName>
</protein>